<dbReference type="Proteomes" id="UP000006896">
    <property type="component" value="Segment"/>
</dbReference>
<dbReference type="KEGG" id="vg:14297084"/>
<name>E5AGL3_9CAUD</name>
<sequence>MRYDVAVILRNKYNTDTLGHVYSYKGRKPRTLKQSTLNTGHKVVNLRLEGHSVLHLVHRLVWVMHYGPIPEGYEIEHLDANPANNAIRNLALVTHSTNIQRYWDNKKAGKHVRCYDKVQSKHNSERATTYTTRPITLAAIKLANMKINVDAT</sequence>
<accession>E5AGL3</accession>
<dbReference type="Gene3D" id="3.90.75.20">
    <property type="match status" value="1"/>
</dbReference>
<dbReference type="InterPro" id="IPR003615">
    <property type="entry name" value="HNH_nuc"/>
</dbReference>
<dbReference type="RefSeq" id="YP_007237524.1">
    <property type="nucleotide sequence ID" value="NC_019926.1"/>
</dbReference>
<evidence type="ECO:0000259" key="1">
    <source>
        <dbReference type="Pfam" id="PF13392"/>
    </source>
</evidence>
<gene>
    <name evidence="2" type="ORF">P100_00010</name>
</gene>
<proteinExistence type="predicted"/>
<keyword evidence="2" id="KW-0540">Nuclease</keyword>
<evidence type="ECO:0000313" key="3">
    <source>
        <dbReference type="Proteomes" id="UP000006896"/>
    </source>
</evidence>
<dbReference type="InterPro" id="IPR044925">
    <property type="entry name" value="His-Me_finger_sf"/>
</dbReference>
<dbReference type="SUPFAM" id="SSF54060">
    <property type="entry name" value="His-Me finger endonucleases"/>
    <property type="match status" value="1"/>
</dbReference>
<protein>
    <submittedName>
        <fullName evidence="2">HNH endonuclease</fullName>
    </submittedName>
</protein>
<feature type="domain" description="HNH nuclease" evidence="1">
    <location>
        <begin position="56"/>
        <end position="98"/>
    </location>
</feature>
<evidence type="ECO:0000313" key="2">
    <source>
        <dbReference type="EMBL" id="CBX45064.1"/>
    </source>
</evidence>
<keyword evidence="2" id="KW-0255">Endonuclease</keyword>
<dbReference type="EMBL" id="FQ482086">
    <property type="protein sequence ID" value="CBX45064.1"/>
    <property type="molecule type" value="Genomic_DNA"/>
</dbReference>
<dbReference type="GeneID" id="14297084"/>
<organism evidence="2 3">
    <name type="scientific">Erwinia phage phiEa100</name>
    <dbReference type="NCBI Taxonomy" id="925983"/>
    <lineage>
        <taxon>Viruses</taxon>
        <taxon>Duplodnaviria</taxon>
        <taxon>Heunggongvirae</taxon>
        <taxon>Uroviricota</taxon>
        <taxon>Caudoviricetes</taxon>
        <taxon>Autographivirales</taxon>
        <taxon>Autosignataviridae</taxon>
        <taxon>Molineuxvirinae</taxon>
        <taxon>Eracentumvirus</taxon>
        <taxon>Eracentumvirus era103</taxon>
    </lineage>
</organism>
<dbReference type="GO" id="GO:0004519">
    <property type="term" value="F:endonuclease activity"/>
    <property type="evidence" value="ECO:0007669"/>
    <property type="project" value="UniProtKB-KW"/>
</dbReference>
<dbReference type="Pfam" id="PF13392">
    <property type="entry name" value="HNH_3"/>
    <property type="match status" value="1"/>
</dbReference>
<reference evidence="3" key="1">
    <citation type="journal article" date="2011" name="J. Bacteriol.">
        <title>Complete genome sequences of three Erwinia amylovora phages isolated in north america and a bacteriophage induced from an Erwinia tasmaniensis strain.</title>
        <authorList>
            <person name="Muller I."/>
            <person name="Kube M."/>
            <person name="Reinhardt R."/>
            <person name="Jelkmann W."/>
            <person name="Geider K."/>
        </authorList>
    </citation>
    <scope>NUCLEOTIDE SEQUENCE [LARGE SCALE GENOMIC DNA]</scope>
</reference>
<keyword evidence="2" id="KW-0378">Hydrolase</keyword>